<keyword evidence="4 5" id="KW-0378">Hydrolase</keyword>
<dbReference type="InterPro" id="IPR006641">
    <property type="entry name" value="YqgF/RNaseH-like_dom"/>
</dbReference>
<sequence>MSRGPRLGVDVGKARIGVAKSDPDGLLATPLETVARDLENETHLQRLREIVAEVEPLRVYVGYPLNMRGEHTPSTEDAIAVATALAETIDVPVRLIDERLTTVSATRQFQAAGRKASRSRDVIDQAAAVVLLQDAIDRERGGALPGKDLPTNSPVA</sequence>
<comment type="function">
    <text evidence="5">Could be a nuclease involved in processing of the 5'-end of pre-16S rRNA.</text>
</comment>
<dbReference type="SUPFAM" id="SSF53098">
    <property type="entry name" value="Ribonuclease H-like"/>
    <property type="match status" value="1"/>
</dbReference>
<dbReference type="PANTHER" id="PTHR33317">
    <property type="entry name" value="POLYNUCLEOTIDYL TRANSFERASE, RIBONUCLEASE H-LIKE SUPERFAMILY PROTEIN"/>
    <property type="match status" value="1"/>
</dbReference>
<comment type="subcellular location">
    <subcellularLocation>
        <location evidence="5">Cytoplasm</location>
    </subcellularLocation>
</comment>
<gene>
    <name evidence="7" type="primary">ruvX</name>
    <name evidence="7" type="ORF">ACFSUQ_00770</name>
</gene>
<dbReference type="PANTHER" id="PTHR33317:SF4">
    <property type="entry name" value="POLYNUCLEOTIDYL TRANSFERASE, RIBONUCLEASE H-LIKE SUPERFAMILY PROTEIN"/>
    <property type="match status" value="1"/>
</dbReference>
<evidence type="ECO:0000256" key="2">
    <source>
        <dbReference type="ARBA" id="ARBA00022517"/>
    </source>
</evidence>
<feature type="domain" description="YqgF/RNase H-like" evidence="6">
    <location>
        <begin position="4"/>
        <end position="105"/>
    </location>
</feature>
<keyword evidence="8" id="KW-1185">Reference proteome</keyword>
<evidence type="ECO:0000259" key="6">
    <source>
        <dbReference type="SMART" id="SM00732"/>
    </source>
</evidence>
<keyword evidence="2 5" id="KW-0690">Ribosome biogenesis</keyword>
<proteinExistence type="inferred from homology"/>
<dbReference type="SMART" id="SM00732">
    <property type="entry name" value="YqgFc"/>
    <property type="match status" value="1"/>
</dbReference>
<dbReference type="Gene3D" id="3.30.420.140">
    <property type="entry name" value="YqgF/RNase H-like domain"/>
    <property type="match status" value="1"/>
</dbReference>
<keyword evidence="3 5" id="KW-0540">Nuclease</keyword>
<dbReference type="EMBL" id="JBHUNF010000001">
    <property type="protein sequence ID" value="MFD2673841.1"/>
    <property type="molecule type" value="Genomic_DNA"/>
</dbReference>
<dbReference type="InterPro" id="IPR037027">
    <property type="entry name" value="YqgF/RNaseH-like_dom_sf"/>
</dbReference>
<dbReference type="Pfam" id="PF03652">
    <property type="entry name" value="RuvX"/>
    <property type="match status" value="1"/>
</dbReference>
<dbReference type="EC" id="3.1.-.-" evidence="5"/>
<evidence type="ECO:0000256" key="4">
    <source>
        <dbReference type="ARBA" id="ARBA00022801"/>
    </source>
</evidence>
<dbReference type="HAMAP" id="MF_00651">
    <property type="entry name" value="Nuclease_YqgF"/>
    <property type="match status" value="1"/>
</dbReference>
<dbReference type="CDD" id="cd16964">
    <property type="entry name" value="YqgF"/>
    <property type="match status" value="1"/>
</dbReference>
<dbReference type="NCBIfam" id="TIGR00250">
    <property type="entry name" value="RNAse_H_YqgF"/>
    <property type="match status" value="1"/>
</dbReference>
<reference evidence="8" key="1">
    <citation type="journal article" date="2019" name="Int. J. Syst. Evol. Microbiol.">
        <title>The Global Catalogue of Microorganisms (GCM) 10K type strain sequencing project: providing services to taxonomists for standard genome sequencing and annotation.</title>
        <authorList>
            <consortium name="The Broad Institute Genomics Platform"/>
            <consortium name="The Broad Institute Genome Sequencing Center for Infectious Disease"/>
            <person name="Wu L."/>
            <person name="Ma J."/>
        </authorList>
    </citation>
    <scope>NUCLEOTIDE SEQUENCE [LARGE SCALE GENOMIC DNA]</scope>
    <source>
        <strain evidence="8">TISTR 1511</strain>
    </source>
</reference>
<evidence type="ECO:0000256" key="3">
    <source>
        <dbReference type="ARBA" id="ARBA00022722"/>
    </source>
</evidence>
<dbReference type="InterPro" id="IPR012337">
    <property type="entry name" value="RNaseH-like_sf"/>
</dbReference>
<dbReference type="Proteomes" id="UP001597453">
    <property type="component" value="Unassembled WGS sequence"/>
</dbReference>
<evidence type="ECO:0000256" key="1">
    <source>
        <dbReference type="ARBA" id="ARBA00022490"/>
    </source>
</evidence>
<evidence type="ECO:0000313" key="7">
    <source>
        <dbReference type="EMBL" id="MFD2673841.1"/>
    </source>
</evidence>
<evidence type="ECO:0000313" key="8">
    <source>
        <dbReference type="Proteomes" id="UP001597453"/>
    </source>
</evidence>
<comment type="similarity">
    <text evidence="5">Belongs to the YqgF HJR family.</text>
</comment>
<accession>A0ABW5RGM8</accession>
<dbReference type="RefSeq" id="WP_066055186.1">
    <property type="nucleotide sequence ID" value="NZ_JBHUNF010000001.1"/>
</dbReference>
<name>A0ABW5RGM8_9MICO</name>
<evidence type="ECO:0000256" key="5">
    <source>
        <dbReference type="HAMAP-Rule" id="MF_00651"/>
    </source>
</evidence>
<comment type="caution">
    <text evidence="7">The sequence shown here is derived from an EMBL/GenBank/DDBJ whole genome shotgun (WGS) entry which is preliminary data.</text>
</comment>
<protein>
    <recommendedName>
        <fullName evidence="5">Putative pre-16S rRNA nuclease</fullName>
        <ecNumber evidence="5">3.1.-.-</ecNumber>
    </recommendedName>
</protein>
<keyword evidence="1 5" id="KW-0963">Cytoplasm</keyword>
<organism evidence="7 8">
    <name type="scientific">Gulosibacter bifidus</name>
    <dbReference type="NCBI Taxonomy" id="272239"/>
    <lineage>
        <taxon>Bacteria</taxon>
        <taxon>Bacillati</taxon>
        <taxon>Actinomycetota</taxon>
        <taxon>Actinomycetes</taxon>
        <taxon>Micrococcales</taxon>
        <taxon>Microbacteriaceae</taxon>
        <taxon>Gulosibacter</taxon>
    </lineage>
</organism>
<dbReference type="InterPro" id="IPR005227">
    <property type="entry name" value="YqgF"/>
</dbReference>